<evidence type="ECO:0000313" key="4">
    <source>
        <dbReference type="Proteomes" id="UP000028995"/>
    </source>
</evidence>
<dbReference type="InterPro" id="IPR014544">
    <property type="entry name" value="UCP028408"/>
</dbReference>
<accession>A0A087AHI9</accession>
<organism evidence="3 4">
    <name type="scientific">Bifidobacterium choerinum</name>
    <dbReference type="NCBI Taxonomy" id="35760"/>
    <lineage>
        <taxon>Bacteria</taxon>
        <taxon>Bacillati</taxon>
        <taxon>Actinomycetota</taxon>
        <taxon>Actinomycetes</taxon>
        <taxon>Bifidobacteriales</taxon>
        <taxon>Bifidobacteriaceae</taxon>
        <taxon>Bifidobacterium</taxon>
    </lineage>
</organism>
<dbReference type="InterPro" id="IPR024534">
    <property type="entry name" value="JetD_C"/>
</dbReference>
<keyword evidence="4" id="KW-1185">Reference proteome</keyword>
<protein>
    <recommendedName>
        <fullName evidence="5">Wadjet protein JetD C-terminal domain-containing protein</fullName>
    </recommendedName>
</protein>
<comment type="caution">
    <text evidence="3">The sequence shown here is derived from an EMBL/GenBank/DDBJ whole genome shotgun (WGS) entry which is preliminary data.</text>
</comment>
<feature type="domain" description="Wadjet protein JetD C-terminal" evidence="1">
    <location>
        <begin position="206"/>
        <end position="386"/>
    </location>
</feature>
<dbReference type="RefSeq" id="WP_024540613.1">
    <property type="nucleotide sequence ID" value="NZ_JGYU01000002.1"/>
</dbReference>
<reference evidence="3 4" key="1">
    <citation type="submission" date="2014-03" db="EMBL/GenBank/DDBJ databases">
        <title>Genomics of Bifidobacteria.</title>
        <authorList>
            <person name="Ventura M."/>
            <person name="Milani C."/>
            <person name="Lugli G.A."/>
        </authorList>
    </citation>
    <scope>NUCLEOTIDE SEQUENCE [LARGE SCALE GENOMIC DNA]</scope>
    <source>
        <strain evidence="3 4">LMG 10510</strain>
    </source>
</reference>
<evidence type="ECO:0000259" key="1">
    <source>
        <dbReference type="Pfam" id="PF09983"/>
    </source>
</evidence>
<proteinExistence type="predicted"/>
<evidence type="ECO:0000259" key="2">
    <source>
        <dbReference type="Pfam" id="PF11795"/>
    </source>
</evidence>
<sequence>MGAARVAHPRGTATPDELRAWVAGIVEREMFAADDPWPRTKAVHWPKESELLADVNAVHDANNALKDFAARHGCGVTCTARRVGARVMLVDHVTVPDERVALAIAGHRLRRERERTLARAAQLEETCGVTPEVAMPAVRRLRDETDVDFALFTAAAAWFGAHRGDIAAMTAREVPLEGFSAKWLGGARSQRRSAICTVLGVDALPLRERPEELRYRHLDPAAAGDPDRIAVTPQHEPERPVRRAIIVENKDTYQAMPAFVGAVCVFGSGFAATRVARLLPFLADCDVVYWGDVDAAGFEILSAVRASGIDCTSILMDRATYMRFMRFGTRLDARSHMIGAHEPLARTAMRLDDDEYALYRTLCAAGESQVPRIEQERIPIAHAVAALRAIGW</sequence>
<dbReference type="STRING" id="35760.BCHO_0323"/>
<name>A0A087AHI9_9BIFI</name>
<dbReference type="Pfam" id="PF11795">
    <property type="entry name" value="DUF3322"/>
    <property type="match status" value="1"/>
</dbReference>
<dbReference type="InterPro" id="IPR024537">
    <property type="entry name" value="DUF3322"/>
</dbReference>
<feature type="domain" description="DUF3322" evidence="2">
    <location>
        <begin position="19"/>
        <end position="189"/>
    </location>
</feature>
<dbReference type="Proteomes" id="UP000028995">
    <property type="component" value="Unassembled WGS sequence"/>
</dbReference>
<evidence type="ECO:0008006" key="5">
    <source>
        <dbReference type="Google" id="ProtNLM"/>
    </source>
</evidence>
<evidence type="ECO:0000313" key="3">
    <source>
        <dbReference type="EMBL" id="KFI58239.1"/>
    </source>
</evidence>
<dbReference type="eggNOG" id="COG4924">
    <property type="taxonomic scope" value="Bacteria"/>
</dbReference>
<dbReference type="PIRSF" id="PIRSF028408">
    <property type="entry name" value="UCP028408"/>
    <property type="match status" value="1"/>
</dbReference>
<gene>
    <name evidence="3" type="ORF">BCHO_0323</name>
</gene>
<dbReference type="Pfam" id="PF09983">
    <property type="entry name" value="JetD_C"/>
    <property type="match status" value="1"/>
</dbReference>
<dbReference type="AlphaFoldDB" id="A0A087AHI9"/>
<dbReference type="EMBL" id="JGYU01000002">
    <property type="protein sequence ID" value="KFI58239.1"/>
    <property type="molecule type" value="Genomic_DNA"/>
</dbReference>